<evidence type="ECO:0000256" key="1">
    <source>
        <dbReference type="ARBA" id="ARBA00023015"/>
    </source>
</evidence>
<name>A0ABV3S3I1_9LACO</name>
<evidence type="ECO:0000313" key="6">
    <source>
        <dbReference type="Proteomes" id="UP001556617"/>
    </source>
</evidence>
<evidence type="ECO:0000256" key="2">
    <source>
        <dbReference type="ARBA" id="ARBA00023125"/>
    </source>
</evidence>
<dbReference type="PANTHER" id="PTHR43280:SF2">
    <property type="entry name" value="HTH-TYPE TRANSCRIPTIONAL REGULATOR EXSA"/>
    <property type="match status" value="1"/>
</dbReference>
<evidence type="ECO:0000259" key="4">
    <source>
        <dbReference type="PROSITE" id="PS01124"/>
    </source>
</evidence>
<dbReference type="Gene3D" id="1.10.10.60">
    <property type="entry name" value="Homeodomain-like"/>
    <property type="match status" value="1"/>
</dbReference>
<dbReference type="EMBL" id="JBFPER010000001">
    <property type="protein sequence ID" value="MEX0381007.1"/>
    <property type="molecule type" value="Genomic_DNA"/>
</dbReference>
<evidence type="ECO:0000313" key="5">
    <source>
        <dbReference type="EMBL" id="MEX0381007.1"/>
    </source>
</evidence>
<reference evidence="5 6" key="1">
    <citation type="submission" date="2024-07" db="EMBL/GenBank/DDBJ databases">
        <authorList>
            <person name="Yun M."/>
        </authorList>
    </citation>
    <scope>NUCLEOTIDE SEQUENCE [LARGE SCALE GENOMIC DNA]</scope>
    <source>
        <strain evidence="5 6">MS01</strain>
    </source>
</reference>
<keyword evidence="3" id="KW-0804">Transcription</keyword>
<dbReference type="PROSITE" id="PS01124">
    <property type="entry name" value="HTH_ARAC_FAMILY_2"/>
    <property type="match status" value="1"/>
</dbReference>
<proteinExistence type="predicted"/>
<dbReference type="InterPro" id="IPR009057">
    <property type="entry name" value="Homeodomain-like_sf"/>
</dbReference>
<comment type="caution">
    <text evidence="5">The sequence shown here is derived from an EMBL/GenBank/DDBJ whole genome shotgun (WGS) entry which is preliminary data.</text>
</comment>
<organism evidence="5 6">
    <name type="scientific">Leuconostoc aquikimchii</name>
    <dbReference type="NCBI Taxonomy" id="3236804"/>
    <lineage>
        <taxon>Bacteria</taxon>
        <taxon>Bacillati</taxon>
        <taxon>Bacillota</taxon>
        <taxon>Bacilli</taxon>
        <taxon>Lactobacillales</taxon>
        <taxon>Lactobacillaceae</taxon>
        <taxon>Leuconostoc</taxon>
    </lineage>
</organism>
<gene>
    <name evidence="5" type="ORF">AB3K24_06535</name>
</gene>
<feature type="domain" description="HTH araC/xylS-type" evidence="4">
    <location>
        <begin position="266"/>
        <end position="364"/>
    </location>
</feature>
<accession>A0ABV3S3I1</accession>
<sequence length="365" mass="42210">MDNLILLAQLSEGTVFLLESSNHTCYYNDNVNNIQKITINTIINQITSLPIKNLYEMFTFDSGFVLRIQAPNQKTILFIVFQQQNLNSYNLVTTLTNILSDKLILCQSLYAIYTQKCAPKKEILLRELDTDFETNQNKVNESEELNNISKISTHLMSAINSSNEATFKIMLKRFINLPTCCSRFSTISKTRSEKDILISYIAILHRNIITHDYPTQLALELQSKLVKKIELTSHFTHFNKIIADIAWLYFTEVKIYNLKHNLSAADKIKNYIDKHLKEKLTLRKIAFSLVIPVNNLNPAFKEKYHESIKSYIINQKIETATQLLLHTDLSISEIAEELSFASVSHFTSSFKHIKNITPNHYRLEH</sequence>
<dbReference type="Pfam" id="PF12833">
    <property type="entry name" value="HTH_18"/>
    <property type="match status" value="1"/>
</dbReference>
<dbReference type="Proteomes" id="UP001556617">
    <property type="component" value="Unassembled WGS sequence"/>
</dbReference>
<keyword evidence="1" id="KW-0805">Transcription regulation</keyword>
<dbReference type="PANTHER" id="PTHR43280">
    <property type="entry name" value="ARAC-FAMILY TRANSCRIPTIONAL REGULATOR"/>
    <property type="match status" value="1"/>
</dbReference>
<dbReference type="SUPFAM" id="SSF46689">
    <property type="entry name" value="Homeodomain-like"/>
    <property type="match status" value="1"/>
</dbReference>
<keyword evidence="6" id="KW-1185">Reference proteome</keyword>
<protein>
    <submittedName>
        <fullName evidence="5">Helix-turn-helix transcriptional regulator</fullName>
    </submittedName>
</protein>
<dbReference type="RefSeq" id="WP_367974486.1">
    <property type="nucleotide sequence ID" value="NZ_JBFPEQ010000001.1"/>
</dbReference>
<evidence type="ECO:0000256" key="3">
    <source>
        <dbReference type="ARBA" id="ARBA00023163"/>
    </source>
</evidence>
<dbReference type="SMART" id="SM00342">
    <property type="entry name" value="HTH_ARAC"/>
    <property type="match status" value="1"/>
</dbReference>
<dbReference type="InterPro" id="IPR018060">
    <property type="entry name" value="HTH_AraC"/>
</dbReference>
<keyword evidence="2" id="KW-0238">DNA-binding</keyword>